<dbReference type="AlphaFoldDB" id="C7IZ03"/>
<organism evidence="1 2">
    <name type="scientific">Oryza sativa subsp. japonica</name>
    <name type="common">Rice</name>
    <dbReference type="NCBI Taxonomy" id="39947"/>
    <lineage>
        <taxon>Eukaryota</taxon>
        <taxon>Viridiplantae</taxon>
        <taxon>Streptophyta</taxon>
        <taxon>Embryophyta</taxon>
        <taxon>Tracheophyta</taxon>
        <taxon>Spermatophyta</taxon>
        <taxon>Magnoliopsida</taxon>
        <taxon>Liliopsida</taxon>
        <taxon>Poales</taxon>
        <taxon>Poaceae</taxon>
        <taxon>BOP clade</taxon>
        <taxon>Oryzoideae</taxon>
        <taxon>Oryzeae</taxon>
        <taxon>Oryzinae</taxon>
        <taxon>Oryza</taxon>
        <taxon>Oryza sativa</taxon>
    </lineage>
</organism>
<gene>
    <name evidence="1" type="ordered locus">Os02g0253150</name>
</gene>
<dbReference type="EMBL" id="AP008208">
    <property type="protein sequence ID" value="BAH91608.1"/>
    <property type="molecule type" value="Genomic_DNA"/>
</dbReference>
<name>C7IZ03_ORYSJ</name>
<dbReference type="Proteomes" id="UP000000763">
    <property type="component" value="Chromosome 2"/>
</dbReference>
<protein>
    <submittedName>
        <fullName evidence="1">Os02g0253150 protein</fullName>
    </submittedName>
</protein>
<evidence type="ECO:0000313" key="1">
    <source>
        <dbReference type="EMBL" id="BAH91608.1"/>
    </source>
</evidence>
<proteinExistence type="predicted"/>
<reference evidence="1 2" key="1">
    <citation type="journal article" date="2005" name="Nature">
        <title>The map-based sequence of the rice genome.</title>
        <authorList>
            <consortium name="International rice genome sequencing project (IRGSP)"/>
            <person name="Matsumoto T."/>
            <person name="Wu J."/>
            <person name="Kanamori H."/>
            <person name="Katayose Y."/>
            <person name="Fujisawa M."/>
            <person name="Namiki N."/>
            <person name="Mizuno H."/>
            <person name="Yamamoto K."/>
            <person name="Antonio B.A."/>
            <person name="Baba T."/>
            <person name="Sakata K."/>
            <person name="Nagamura Y."/>
            <person name="Aoki H."/>
            <person name="Arikawa K."/>
            <person name="Arita K."/>
            <person name="Bito T."/>
            <person name="Chiden Y."/>
            <person name="Fujitsuka N."/>
            <person name="Fukunaka R."/>
            <person name="Hamada M."/>
            <person name="Harada C."/>
            <person name="Hayashi A."/>
            <person name="Hijishita S."/>
            <person name="Honda M."/>
            <person name="Hosokawa S."/>
            <person name="Ichikawa Y."/>
            <person name="Idonuma A."/>
            <person name="Iijima M."/>
            <person name="Ikeda M."/>
            <person name="Ikeno M."/>
            <person name="Ito K."/>
            <person name="Ito S."/>
            <person name="Ito T."/>
            <person name="Ito Y."/>
            <person name="Ito Y."/>
            <person name="Iwabuchi A."/>
            <person name="Kamiya K."/>
            <person name="Karasawa W."/>
            <person name="Kurita K."/>
            <person name="Katagiri S."/>
            <person name="Kikuta A."/>
            <person name="Kobayashi H."/>
            <person name="Kobayashi N."/>
            <person name="Machita K."/>
            <person name="Maehara T."/>
            <person name="Masukawa M."/>
            <person name="Mizubayashi T."/>
            <person name="Mukai Y."/>
            <person name="Nagasaki H."/>
            <person name="Nagata Y."/>
            <person name="Naito S."/>
            <person name="Nakashima M."/>
            <person name="Nakama Y."/>
            <person name="Nakamichi Y."/>
            <person name="Nakamura M."/>
            <person name="Meguro A."/>
            <person name="Negishi M."/>
            <person name="Ohta I."/>
            <person name="Ohta T."/>
            <person name="Okamoto M."/>
            <person name="Ono N."/>
            <person name="Saji S."/>
            <person name="Sakaguchi M."/>
            <person name="Sakai K."/>
            <person name="Shibata M."/>
            <person name="Shimokawa T."/>
            <person name="Song J."/>
            <person name="Takazaki Y."/>
            <person name="Terasawa K."/>
            <person name="Tsugane M."/>
            <person name="Tsuji K."/>
            <person name="Ueda S."/>
            <person name="Waki K."/>
            <person name="Yamagata H."/>
            <person name="Yamamoto M."/>
            <person name="Yamamoto S."/>
            <person name="Yamane H."/>
            <person name="Yoshiki S."/>
            <person name="Yoshihara R."/>
            <person name="Yukawa K."/>
            <person name="Zhong H."/>
            <person name="Yano M."/>
            <person name="Yuan Q."/>
            <person name="Ouyang S."/>
            <person name="Liu J."/>
            <person name="Jones K.M."/>
            <person name="Gansberger K."/>
            <person name="Moffat K."/>
            <person name="Hill J."/>
            <person name="Bera J."/>
            <person name="Fadrosh D."/>
            <person name="Jin S."/>
            <person name="Johri S."/>
            <person name="Kim M."/>
            <person name="Overton L."/>
            <person name="Reardon M."/>
            <person name="Tsitrin T."/>
            <person name="Vuong H."/>
            <person name="Weaver B."/>
            <person name="Ciecko A."/>
            <person name="Tallon L."/>
            <person name="Jackson J."/>
            <person name="Pai G."/>
            <person name="Aken S.V."/>
            <person name="Utterback T."/>
            <person name="Reidmuller S."/>
            <person name="Feldblyum T."/>
            <person name="Hsiao J."/>
            <person name="Zismann V."/>
            <person name="Iobst S."/>
            <person name="de Vazeille A.R."/>
            <person name="Buell C.R."/>
            <person name="Ying K."/>
            <person name="Li Y."/>
            <person name="Lu T."/>
            <person name="Huang Y."/>
            <person name="Zhao Q."/>
            <person name="Feng Q."/>
            <person name="Zhang L."/>
            <person name="Zhu J."/>
            <person name="Weng Q."/>
            <person name="Mu J."/>
            <person name="Lu Y."/>
            <person name="Fan D."/>
            <person name="Liu Y."/>
            <person name="Guan J."/>
            <person name="Zhang Y."/>
            <person name="Yu S."/>
            <person name="Liu X."/>
            <person name="Zhang Y."/>
            <person name="Hong G."/>
            <person name="Han B."/>
            <person name="Choisne N."/>
            <person name="Demange N."/>
            <person name="Orjeda G."/>
            <person name="Samain S."/>
            <person name="Cattolico L."/>
            <person name="Pelletier E."/>
            <person name="Couloux A."/>
            <person name="Segurens B."/>
            <person name="Wincker P."/>
            <person name="D'Hont A."/>
            <person name="Scarpelli C."/>
            <person name="Weissenbach J."/>
            <person name="Salanoubat M."/>
            <person name="Quetier F."/>
            <person name="Yu Y."/>
            <person name="Kim H.R."/>
            <person name="Rambo T."/>
            <person name="Currie J."/>
            <person name="Collura K."/>
            <person name="Luo M."/>
            <person name="Yang T."/>
            <person name="Ammiraju J.S.S."/>
            <person name="Engler F."/>
            <person name="Soderlund C."/>
            <person name="Wing R.A."/>
            <person name="Palmer L.E."/>
            <person name="de la Bastide M."/>
            <person name="Spiegel L."/>
            <person name="Nascimento L."/>
            <person name="Zutavern T."/>
            <person name="O'Shaughnessy A."/>
            <person name="Dike S."/>
            <person name="Dedhia N."/>
            <person name="Preston R."/>
            <person name="Balija V."/>
            <person name="McCombie W.R."/>
            <person name="Chow T."/>
            <person name="Chen H."/>
            <person name="Chung M."/>
            <person name="Chen C."/>
            <person name="Shaw J."/>
            <person name="Wu H."/>
            <person name="Hsiao K."/>
            <person name="Chao Y."/>
            <person name="Chu M."/>
            <person name="Cheng C."/>
            <person name="Hour A."/>
            <person name="Lee P."/>
            <person name="Lin S."/>
            <person name="Lin Y."/>
            <person name="Liou J."/>
            <person name="Liu S."/>
            <person name="Hsing Y."/>
            <person name="Raghuvanshi S."/>
            <person name="Mohanty A."/>
            <person name="Bharti A.K."/>
            <person name="Gaur A."/>
            <person name="Gupta V."/>
            <person name="Kumar D."/>
            <person name="Ravi V."/>
            <person name="Vij S."/>
            <person name="Kapur A."/>
            <person name="Khurana P."/>
            <person name="Khurana P."/>
            <person name="Khurana J.P."/>
            <person name="Tyagi A.K."/>
            <person name="Gaikwad K."/>
            <person name="Singh A."/>
            <person name="Dalal V."/>
            <person name="Srivastava S."/>
            <person name="Dixit A."/>
            <person name="Pal A.K."/>
            <person name="Ghazi I.A."/>
            <person name="Yadav M."/>
            <person name="Pandit A."/>
            <person name="Bhargava A."/>
            <person name="Sureshbabu K."/>
            <person name="Batra K."/>
            <person name="Sharma T.R."/>
            <person name="Mohapatra T."/>
            <person name="Singh N.K."/>
            <person name="Messing J."/>
            <person name="Nelson A.B."/>
            <person name="Fuks G."/>
            <person name="Kavchok S."/>
            <person name="Keizer G."/>
            <person name="Linton E."/>
            <person name="Llaca V."/>
            <person name="Song R."/>
            <person name="Tanyolac B."/>
            <person name="Young S."/>
            <person name="Ho-Il K."/>
            <person name="Hahn J.H."/>
            <person name="Sangsakoo G."/>
            <person name="Vanavichit A."/>
            <person name="de Mattos Luiz.A.T."/>
            <person name="Zimmer P.D."/>
            <person name="Malone G."/>
            <person name="Dellagostin O."/>
            <person name="de Oliveira A.C."/>
            <person name="Bevan M."/>
            <person name="Bancroft I."/>
            <person name="Minx P."/>
            <person name="Cordum H."/>
            <person name="Wilson R."/>
            <person name="Cheng Z."/>
            <person name="Jin W."/>
            <person name="Jiang J."/>
            <person name="Leong S.A."/>
            <person name="Iwama H."/>
            <person name="Gojobori T."/>
            <person name="Itoh T."/>
            <person name="Niimura Y."/>
            <person name="Fujii Y."/>
            <person name="Habara T."/>
            <person name="Sakai H."/>
            <person name="Sato Y."/>
            <person name="Wilson G."/>
            <person name="Kumar K."/>
            <person name="McCouch S."/>
            <person name="Juretic N."/>
            <person name="Hoen D."/>
            <person name="Wright S."/>
            <person name="Bruskiewich R."/>
            <person name="Bureau T."/>
            <person name="Miyao A."/>
            <person name="Hirochika H."/>
            <person name="Nishikawa T."/>
            <person name="Kadowaki K."/>
            <person name="Sugiura M."/>
            <person name="Burr B."/>
            <person name="Sasaki T."/>
        </authorList>
    </citation>
    <scope>NUCLEOTIDE SEQUENCE [LARGE SCALE GENOMIC DNA]</scope>
    <source>
        <strain evidence="2">cv. Nipponbare</strain>
    </source>
</reference>
<reference evidence="2" key="2">
    <citation type="journal article" date="2008" name="Nucleic Acids Res.">
        <title>The rice annotation project database (RAP-DB): 2008 update.</title>
        <authorList>
            <consortium name="The rice annotation project (RAP)"/>
        </authorList>
    </citation>
    <scope>GENOME REANNOTATION</scope>
    <source>
        <strain evidence="2">cv. Nipponbare</strain>
    </source>
</reference>
<sequence length="35" mass="4092">MTWIPESVQSCLGWSYFLIGIQISEERLSLYKLSI</sequence>
<accession>C7IZ03</accession>
<evidence type="ECO:0000313" key="2">
    <source>
        <dbReference type="Proteomes" id="UP000000763"/>
    </source>
</evidence>
<dbReference type="KEGG" id="dosa:Os02g0253150"/>